<evidence type="ECO:0000256" key="2">
    <source>
        <dbReference type="ARBA" id="ARBA00022692"/>
    </source>
</evidence>
<dbReference type="EMBL" id="JAHSPG010000013">
    <property type="protein sequence ID" value="MBV4358966.1"/>
    <property type="molecule type" value="Genomic_DNA"/>
</dbReference>
<dbReference type="Proteomes" id="UP000812270">
    <property type="component" value="Unassembled WGS sequence"/>
</dbReference>
<dbReference type="Pfam" id="PF04140">
    <property type="entry name" value="ICMT"/>
    <property type="match status" value="1"/>
</dbReference>
<protein>
    <submittedName>
        <fullName evidence="6">Isoprenylcysteine carboxylmethyltransferase family protein</fullName>
    </submittedName>
</protein>
<evidence type="ECO:0000313" key="7">
    <source>
        <dbReference type="Proteomes" id="UP000812270"/>
    </source>
</evidence>
<evidence type="ECO:0000256" key="3">
    <source>
        <dbReference type="ARBA" id="ARBA00022989"/>
    </source>
</evidence>
<evidence type="ECO:0000256" key="1">
    <source>
        <dbReference type="ARBA" id="ARBA00004141"/>
    </source>
</evidence>
<proteinExistence type="predicted"/>
<dbReference type="InterPro" id="IPR052527">
    <property type="entry name" value="Metal_cation-efflux_comp"/>
</dbReference>
<dbReference type="PANTHER" id="PTHR43847:SF1">
    <property type="entry name" value="BLL3993 PROTEIN"/>
    <property type="match status" value="1"/>
</dbReference>
<keyword evidence="2 5" id="KW-0812">Transmembrane</keyword>
<reference evidence="6" key="1">
    <citation type="submission" date="2021-06" db="EMBL/GenBank/DDBJ databases">
        <authorList>
            <person name="Huq M.A."/>
        </authorList>
    </citation>
    <scope>NUCLEOTIDE SEQUENCE</scope>
    <source>
        <strain evidence="6">MAH-26</strain>
    </source>
</reference>
<dbReference type="InterPro" id="IPR007269">
    <property type="entry name" value="ICMT_MeTrfase"/>
</dbReference>
<name>A0A9E2W8S9_9BACT</name>
<dbReference type="AlphaFoldDB" id="A0A9E2W8S9"/>
<keyword evidence="7" id="KW-1185">Reference proteome</keyword>
<organism evidence="6 7">
    <name type="scientific">Pinibacter aurantiacus</name>
    <dbReference type="NCBI Taxonomy" id="2851599"/>
    <lineage>
        <taxon>Bacteria</taxon>
        <taxon>Pseudomonadati</taxon>
        <taxon>Bacteroidota</taxon>
        <taxon>Chitinophagia</taxon>
        <taxon>Chitinophagales</taxon>
        <taxon>Chitinophagaceae</taxon>
        <taxon>Pinibacter</taxon>
    </lineage>
</organism>
<sequence>MRFAPTLPAVLNNIIDGHCYVHWQANNLTMSNIFTLTYLIWFVSEIVLNRLRQSAPSDKKSEDKSSLATIWITIFMVIPLSVFIATYFRAPIFRNESYEYLGLIVIGIGIVVRFIAVNSLGKFFTVEVTIRKDHQLKKDGFYKIVRHPSYAGSILSFVGFGISLNNWISLFVVTIAVFTAFMKRIRVEETVLQNQFGEEYTKYAKKTYRLIPWVY</sequence>
<dbReference type="GO" id="GO:0004671">
    <property type="term" value="F:protein C-terminal S-isoprenylcysteine carboxyl O-methyltransferase activity"/>
    <property type="evidence" value="ECO:0007669"/>
    <property type="project" value="InterPro"/>
</dbReference>
<dbReference type="Gene3D" id="1.20.120.1630">
    <property type="match status" value="1"/>
</dbReference>
<dbReference type="PANTHER" id="PTHR43847">
    <property type="entry name" value="BLL3993 PROTEIN"/>
    <property type="match status" value="1"/>
</dbReference>
<dbReference type="PROSITE" id="PS50244">
    <property type="entry name" value="S5A_REDUCTASE"/>
    <property type="match status" value="1"/>
</dbReference>
<evidence type="ECO:0000313" key="6">
    <source>
        <dbReference type="EMBL" id="MBV4358966.1"/>
    </source>
</evidence>
<comment type="subcellular location">
    <subcellularLocation>
        <location evidence="1">Membrane</location>
        <topology evidence="1">Multi-pass membrane protein</topology>
    </subcellularLocation>
</comment>
<feature type="transmembrane region" description="Helical" evidence="5">
    <location>
        <begin position="30"/>
        <end position="48"/>
    </location>
</feature>
<evidence type="ECO:0000256" key="4">
    <source>
        <dbReference type="ARBA" id="ARBA00023136"/>
    </source>
</evidence>
<comment type="caution">
    <text evidence="6">The sequence shown here is derived from an EMBL/GenBank/DDBJ whole genome shotgun (WGS) entry which is preliminary data.</text>
</comment>
<dbReference type="GO" id="GO:0016020">
    <property type="term" value="C:membrane"/>
    <property type="evidence" value="ECO:0007669"/>
    <property type="project" value="UniProtKB-SubCell"/>
</dbReference>
<keyword evidence="4 5" id="KW-0472">Membrane</keyword>
<evidence type="ECO:0000256" key="5">
    <source>
        <dbReference type="SAM" id="Phobius"/>
    </source>
</evidence>
<keyword evidence="3 5" id="KW-1133">Transmembrane helix</keyword>
<feature type="transmembrane region" description="Helical" evidence="5">
    <location>
        <begin position="68"/>
        <end position="88"/>
    </location>
</feature>
<accession>A0A9E2W8S9</accession>
<feature type="transmembrane region" description="Helical" evidence="5">
    <location>
        <begin position="100"/>
        <end position="124"/>
    </location>
</feature>
<gene>
    <name evidence="6" type="ORF">KTO63_17495</name>
</gene>